<sequence>MTSSHSAKSKPDLGQRTIADFGDQWTRYTDNSGYYGSLALFADICEPLLSLDNVRGRTVADIGSGTGRIVNMLLDAGAAHVTALEPSESFAVVAANTADRASRVEVIRCDGTAIPQDRDFDLVVSIGVLHHVENPAPIVKAARCALRPGGVIFIWLYGREGNGIYLALFEPLRAVTKRMPHRLLAILCHVLDFIAMLYTAASRILPLPMRQYMQTVYRRLPPDKRRLVIYDQLNPAYAKYYSEDEARSLLENNGFTNVRTHHRHGYSWSVTGAR</sequence>
<dbReference type="EMBL" id="VSTH01000001">
    <property type="protein sequence ID" value="TYO68514.1"/>
    <property type="molecule type" value="Genomic_DNA"/>
</dbReference>
<keyword evidence="3" id="KW-0808">Transferase</keyword>
<keyword evidence="4" id="KW-1185">Reference proteome</keyword>
<dbReference type="Gene3D" id="3.40.50.150">
    <property type="entry name" value="Vaccinia Virus protein VP39"/>
    <property type="match status" value="1"/>
</dbReference>
<proteinExistence type="predicted"/>
<keyword evidence="1" id="KW-0812">Transmembrane</keyword>
<dbReference type="Pfam" id="PF08241">
    <property type="entry name" value="Methyltransf_11"/>
    <property type="match status" value="1"/>
</dbReference>
<evidence type="ECO:0000256" key="1">
    <source>
        <dbReference type="SAM" id="Phobius"/>
    </source>
</evidence>
<evidence type="ECO:0000259" key="2">
    <source>
        <dbReference type="Pfam" id="PF08241"/>
    </source>
</evidence>
<dbReference type="PANTHER" id="PTHR43861">
    <property type="entry name" value="TRANS-ACONITATE 2-METHYLTRANSFERASE-RELATED"/>
    <property type="match status" value="1"/>
</dbReference>
<protein>
    <submittedName>
        <fullName evidence="3">Class I SAM-dependent methyltransferase</fullName>
    </submittedName>
</protein>
<accession>A0A5S4YY30</accession>
<dbReference type="SUPFAM" id="SSF53335">
    <property type="entry name" value="S-adenosyl-L-methionine-dependent methyltransferases"/>
    <property type="match status" value="1"/>
</dbReference>
<reference evidence="3 4" key="1">
    <citation type="submission" date="2019-08" db="EMBL/GenBank/DDBJ databases">
        <title>Bradyrhizobium hipponensis sp. nov., a rhizobium isolated from a Lupinus angustifolius root nodule in Tunisia.</title>
        <authorList>
            <person name="Off K."/>
            <person name="Rejili M."/>
            <person name="Mars M."/>
            <person name="Brachmann A."/>
            <person name="Marin M."/>
        </authorList>
    </citation>
    <scope>NUCLEOTIDE SEQUENCE [LARGE SCALE GENOMIC DNA]</scope>
    <source>
        <strain evidence="4">aSej3</strain>
    </source>
</reference>
<keyword evidence="1" id="KW-1133">Transmembrane helix</keyword>
<name>A0A5S4YY30_9BRAD</name>
<dbReference type="PANTHER" id="PTHR43861:SF1">
    <property type="entry name" value="TRANS-ACONITATE 2-METHYLTRANSFERASE"/>
    <property type="match status" value="1"/>
</dbReference>
<feature type="domain" description="Methyltransferase type 11" evidence="2">
    <location>
        <begin position="61"/>
        <end position="154"/>
    </location>
</feature>
<comment type="caution">
    <text evidence="3">The sequence shown here is derived from an EMBL/GenBank/DDBJ whole genome shotgun (WGS) entry which is preliminary data.</text>
</comment>
<dbReference type="CDD" id="cd02440">
    <property type="entry name" value="AdoMet_MTases"/>
    <property type="match status" value="1"/>
</dbReference>
<dbReference type="InterPro" id="IPR029063">
    <property type="entry name" value="SAM-dependent_MTases_sf"/>
</dbReference>
<dbReference type="Proteomes" id="UP000324797">
    <property type="component" value="Unassembled WGS sequence"/>
</dbReference>
<feature type="transmembrane region" description="Helical" evidence="1">
    <location>
        <begin position="183"/>
        <end position="201"/>
    </location>
</feature>
<dbReference type="InterPro" id="IPR013216">
    <property type="entry name" value="Methyltransf_11"/>
</dbReference>
<dbReference type="RefSeq" id="WP_148736564.1">
    <property type="nucleotide sequence ID" value="NZ_VSTH01000001.1"/>
</dbReference>
<keyword evidence="1" id="KW-0472">Membrane</keyword>
<keyword evidence="3" id="KW-0489">Methyltransferase</keyword>
<dbReference type="AlphaFoldDB" id="A0A5S4YY30"/>
<evidence type="ECO:0000313" key="4">
    <source>
        <dbReference type="Proteomes" id="UP000324797"/>
    </source>
</evidence>
<dbReference type="GO" id="GO:0008757">
    <property type="term" value="F:S-adenosylmethionine-dependent methyltransferase activity"/>
    <property type="evidence" value="ECO:0007669"/>
    <property type="project" value="InterPro"/>
</dbReference>
<evidence type="ECO:0000313" key="3">
    <source>
        <dbReference type="EMBL" id="TYO68514.1"/>
    </source>
</evidence>
<dbReference type="GO" id="GO:0032259">
    <property type="term" value="P:methylation"/>
    <property type="evidence" value="ECO:0007669"/>
    <property type="project" value="UniProtKB-KW"/>
</dbReference>
<organism evidence="3 4">
    <name type="scientific">Bradyrhizobium hipponense</name>
    <dbReference type="NCBI Taxonomy" id="2605638"/>
    <lineage>
        <taxon>Bacteria</taxon>
        <taxon>Pseudomonadati</taxon>
        <taxon>Pseudomonadota</taxon>
        <taxon>Alphaproteobacteria</taxon>
        <taxon>Hyphomicrobiales</taxon>
        <taxon>Nitrobacteraceae</taxon>
        <taxon>Bradyrhizobium</taxon>
    </lineage>
</organism>
<gene>
    <name evidence="3" type="ORF">FXV83_00025</name>
</gene>